<comment type="caution">
    <text evidence="1">The sequence shown here is derived from an EMBL/GenBank/DDBJ whole genome shotgun (WGS) entry which is preliminary data.</text>
</comment>
<dbReference type="EMBL" id="CAUYUE010000017">
    <property type="protein sequence ID" value="CAK0787532.1"/>
    <property type="molecule type" value="Genomic_DNA"/>
</dbReference>
<name>A0AAV1IJT6_9CHLO</name>
<protein>
    <submittedName>
        <fullName evidence="1">Uncharacterized protein</fullName>
    </submittedName>
</protein>
<proteinExistence type="predicted"/>
<accession>A0AAV1IJT6</accession>
<reference evidence="1 2" key="1">
    <citation type="submission" date="2023-10" db="EMBL/GenBank/DDBJ databases">
        <authorList>
            <person name="Maclean D."/>
            <person name="Macfadyen A."/>
        </authorList>
    </citation>
    <scope>NUCLEOTIDE SEQUENCE [LARGE SCALE GENOMIC DNA]</scope>
</reference>
<organism evidence="1 2">
    <name type="scientific">Coccomyxa viridis</name>
    <dbReference type="NCBI Taxonomy" id="1274662"/>
    <lineage>
        <taxon>Eukaryota</taxon>
        <taxon>Viridiplantae</taxon>
        <taxon>Chlorophyta</taxon>
        <taxon>core chlorophytes</taxon>
        <taxon>Trebouxiophyceae</taxon>
        <taxon>Trebouxiophyceae incertae sedis</taxon>
        <taxon>Coccomyxaceae</taxon>
        <taxon>Coccomyxa</taxon>
    </lineage>
</organism>
<gene>
    <name evidence="1" type="ORF">CVIRNUC_010752</name>
</gene>
<dbReference type="Proteomes" id="UP001314263">
    <property type="component" value="Unassembled WGS sequence"/>
</dbReference>
<dbReference type="AlphaFoldDB" id="A0AAV1IJT6"/>
<evidence type="ECO:0000313" key="2">
    <source>
        <dbReference type="Proteomes" id="UP001314263"/>
    </source>
</evidence>
<keyword evidence="2" id="KW-1185">Reference proteome</keyword>
<sequence length="129" mass="15015">MGSSRETWRQTRERIYEAEIACDEKSMDLSEKEIILKAKQERLAAITKDIEVTKSAKVECMERSNDYRTRILDVQKAIKEERQKRSDLLKVQKEASTRLQELRQSTASCRYITIALCSLARTICTKQIV</sequence>
<evidence type="ECO:0000313" key="1">
    <source>
        <dbReference type="EMBL" id="CAK0787532.1"/>
    </source>
</evidence>